<gene>
    <name evidence="2" type="ORF">EVAR_57071_1</name>
</gene>
<protein>
    <submittedName>
        <fullName evidence="2">Uncharacterized protein</fullName>
    </submittedName>
</protein>
<feature type="region of interest" description="Disordered" evidence="1">
    <location>
        <begin position="1"/>
        <end position="27"/>
    </location>
</feature>
<evidence type="ECO:0000313" key="2">
    <source>
        <dbReference type="EMBL" id="GBP71506.1"/>
    </source>
</evidence>
<dbReference type="EMBL" id="BGZK01001111">
    <property type="protein sequence ID" value="GBP71506.1"/>
    <property type="molecule type" value="Genomic_DNA"/>
</dbReference>
<evidence type="ECO:0000313" key="3">
    <source>
        <dbReference type="Proteomes" id="UP000299102"/>
    </source>
</evidence>
<feature type="compositionally biased region" description="Basic residues" evidence="1">
    <location>
        <begin position="1"/>
        <end position="14"/>
    </location>
</feature>
<feature type="compositionally biased region" description="Basic and acidic residues" evidence="1">
    <location>
        <begin position="16"/>
        <end position="27"/>
    </location>
</feature>
<proteinExistence type="predicted"/>
<organism evidence="2 3">
    <name type="scientific">Eumeta variegata</name>
    <name type="common">Bagworm moth</name>
    <name type="synonym">Eumeta japonica</name>
    <dbReference type="NCBI Taxonomy" id="151549"/>
    <lineage>
        <taxon>Eukaryota</taxon>
        <taxon>Metazoa</taxon>
        <taxon>Ecdysozoa</taxon>
        <taxon>Arthropoda</taxon>
        <taxon>Hexapoda</taxon>
        <taxon>Insecta</taxon>
        <taxon>Pterygota</taxon>
        <taxon>Neoptera</taxon>
        <taxon>Endopterygota</taxon>
        <taxon>Lepidoptera</taxon>
        <taxon>Glossata</taxon>
        <taxon>Ditrysia</taxon>
        <taxon>Tineoidea</taxon>
        <taxon>Psychidae</taxon>
        <taxon>Oiketicinae</taxon>
        <taxon>Eumeta</taxon>
    </lineage>
</organism>
<evidence type="ECO:0000256" key="1">
    <source>
        <dbReference type="SAM" id="MobiDB-lite"/>
    </source>
</evidence>
<keyword evidence="3" id="KW-1185">Reference proteome</keyword>
<dbReference type="AlphaFoldDB" id="A0A4C1Y6I7"/>
<reference evidence="2 3" key="1">
    <citation type="journal article" date="2019" name="Commun. Biol.">
        <title>The bagworm genome reveals a unique fibroin gene that provides high tensile strength.</title>
        <authorList>
            <person name="Kono N."/>
            <person name="Nakamura H."/>
            <person name="Ohtoshi R."/>
            <person name="Tomita M."/>
            <person name="Numata K."/>
            <person name="Arakawa K."/>
        </authorList>
    </citation>
    <scope>NUCLEOTIDE SEQUENCE [LARGE SCALE GENOMIC DNA]</scope>
</reference>
<accession>A0A4C1Y6I7</accession>
<dbReference type="Proteomes" id="UP000299102">
    <property type="component" value="Unassembled WGS sequence"/>
</dbReference>
<sequence>MSRKRRLRTARWKLQRPPDRTANKRRAPTSERVYKLLFQTPYFGAESAGRVLGLSLHRIVCVKESVLLYMHVGTGHVHMHVLKHLPMANRLVMISSVRKINFFTQAFLNTSVRADAGLTRNVGGERASCREGAARLPAVLCAMRPFVRANDLTWLSADYHLPATNVCRLRCYTPRHGLLHSFFLWE</sequence>
<comment type="caution">
    <text evidence="2">The sequence shown here is derived from an EMBL/GenBank/DDBJ whole genome shotgun (WGS) entry which is preliminary data.</text>
</comment>
<name>A0A4C1Y6I7_EUMVA</name>